<reference evidence="10 11" key="1">
    <citation type="submission" date="2025-05" db="UniProtKB">
        <authorList>
            <consortium name="RefSeq"/>
        </authorList>
    </citation>
    <scope>IDENTIFICATION</scope>
</reference>
<accession>A0ABM1DZT1</accession>
<keyword evidence="4" id="KW-1015">Disulfide bond</keyword>
<keyword evidence="5" id="KW-0378">Hydrolase</keyword>
<comment type="catalytic activity">
    <reaction evidence="1">
        <text>Hydrolysis of (1-&gt;4)-beta-linkages between N-acetylmuramic acid and N-acetyl-D-glucosamine residues in a peptidoglycan and between N-acetyl-D-glucosamine residues in chitodextrins.</text>
        <dbReference type="EC" id="3.2.1.17"/>
    </reaction>
</comment>
<evidence type="ECO:0000256" key="6">
    <source>
        <dbReference type="RuleBase" id="RU004440"/>
    </source>
</evidence>
<evidence type="ECO:0000256" key="2">
    <source>
        <dbReference type="ARBA" id="ARBA00012732"/>
    </source>
</evidence>
<keyword evidence="3" id="KW-0081">Bacteriolytic enzyme</keyword>
<dbReference type="PROSITE" id="PS51348">
    <property type="entry name" value="GLYCOSYL_HYDROL_F22_2"/>
    <property type="match status" value="1"/>
</dbReference>
<dbReference type="SUPFAM" id="SSF53955">
    <property type="entry name" value="Lysozyme-like"/>
    <property type="match status" value="1"/>
</dbReference>
<dbReference type="SMART" id="SM00263">
    <property type="entry name" value="LYZ1"/>
    <property type="match status" value="1"/>
</dbReference>
<keyword evidence="5" id="KW-0326">Glycosidase</keyword>
<gene>
    <name evidence="10 11" type="primary">LOC106807578</name>
</gene>
<dbReference type="EC" id="3.2.1.17" evidence="2"/>
<evidence type="ECO:0000259" key="8">
    <source>
        <dbReference type="PROSITE" id="PS00128"/>
    </source>
</evidence>
<dbReference type="GeneID" id="106807578"/>
<protein>
    <recommendedName>
        <fullName evidence="2">lysozyme</fullName>
        <ecNumber evidence="2">3.2.1.17</ecNumber>
    </recommendedName>
</protein>
<name>A0ABM1DZT1_PRICU</name>
<dbReference type="PANTHER" id="PTHR11407:SF63">
    <property type="entry name" value="LYSOZYME C"/>
    <property type="match status" value="1"/>
</dbReference>
<evidence type="ECO:0000256" key="7">
    <source>
        <dbReference type="SAM" id="SignalP"/>
    </source>
</evidence>
<comment type="similarity">
    <text evidence="6">Belongs to the glycosyl hydrolase 22 family.</text>
</comment>
<dbReference type="Pfam" id="PF00062">
    <property type="entry name" value="Lys"/>
    <property type="match status" value="1"/>
</dbReference>
<dbReference type="PRINTS" id="PR00137">
    <property type="entry name" value="LYSOZYME"/>
</dbReference>
<evidence type="ECO:0000256" key="4">
    <source>
        <dbReference type="ARBA" id="ARBA00023157"/>
    </source>
</evidence>
<dbReference type="RefSeq" id="XP_014665445.1">
    <property type="nucleotide sequence ID" value="XM_014809959.1"/>
</dbReference>
<evidence type="ECO:0000256" key="5">
    <source>
        <dbReference type="ARBA" id="ARBA00023295"/>
    </source>
</evidence>
<dbReference type="InterPro" id="IPR023346">
    <property type="entry name" value="Lysozyme-like_dom_sf"/>
</dbReference>
<dbReference type="CDD" id="cd16899">
    <property type="entry name" value="LYZ_C_invert"/>
    <property type="match status" value="1"/>
</dbReference>
<evidence type="ECO:0000256" key="1">
    <source>
        <dbReference type="ARBA" id="ARBA00000632"/>
    </source>
</evidence>
<dbReference type="RefSeq" id="XP_014665452.1">
    <property type="nucleotide sequence ID" value="XM_014809966.1"/>
</dbReference>
<keyword evidence="3" id="KW-0929">Antimicrobial</keyword>
<evidence type="ECO:0000313" key="9">
    <source>
        <dbReference type="Proteomes" id="UP000695022"/>
    </source>
</evidence>
<organism evidence="9 11">
    <name type="scientific">Priapulus caudatus</name>
    <name type="common">Priapulid worm</name>
    <dbReference type="NCBI Taxonomy" id="37621"/>
    <lineage>
        <taxon>Eukaryota</taxon>
        <taxon>Metazoa</taxon>
        <taxon>Ecdysozoa</taxon>
        <taxon>Scalidophora</taxon>
        <taxon>Priapulida</taxon>
        <taxon>Priapulimorpha</taxon>
        <taxon>Priapulimorphida</taxon>
        <taxon>Priapulidae</taxon>
        <taxon>Priapulus</taxon>
    </lineage>
</organism>
<dbReference type="PROSITE" id="PS00128">
    <property type="entry name" value="GLYCOSYL_HYDROL_F22_1"/>
    <property type="match status" value="1"/>
</dbReference>
<dbReference type="InterPro" id="IPR000974">
    <property type="entry name" value="Glyco_hydro_22_lys"/>
</dbReference>
<sequence>MEGNGCVLLCLLACLSVSAARIFERCEFATEILKLGAPPSQLGDWVCLAAHQSEFNTAINRGPAADGSHDWGIFVISDQFWCNASDASPSNQQRNFPNFCNTDCIDFTDDNIADDFACAQSIYLRHGFHAWFAWQQNCINQDVTAYIVGCQDCQCTCSTTADSGSDAVVRTDGAVRDDRGNDVIDSNP</sequence>
<dbReference type="InterPro" id="IPR019799">
    <property type="entry name" value="Glyco_hydro_22_CS"/>
</dbReference>
<evidence type="ECO:0000313" key="10">
    <source>
        <dbReference type="RefSeq" id="XP_014665445.1"/>
    </source>
</evidence>
<evidence type="ECO:0000313" key="11">
    <source>
        <dbReference type="RefSeq" id="XP_014665452.1"/>
    </source>
</evidence>
<feature type="chain" id="PRO_5045022191" description="lysozyme" evidence="7">
    <location>
        <begin position="21"/>
        <end position="188"/>
    </location>
</feature>
<feature type="signal peptide" evidence="7">
    <location>
        <begin position="1"/>
        <end position="20"/>
    </location>
</feature>
<proteinExistence type="inferred from homology"/>
<keyword evidence="7" id="KW-0732">Signal</keyword>
<feature type="domain" description="Glycosyl hydrolases family 22 (GH22)" evidence="8">
    <location>
        <begin position="100"/>
        <end position="118"/>
    </location>
</feature>
<dbReference type="InterPro" id="IPR001916">
    <property type="entry name" value="Glyco_hydro_22"/>
</dbReference>
<keyword evidence="9" id="KW-1185">Reference proteome</keyword>
<dbReference type="Proteomes" id="UP000695022">
    <property type="component" value="Unplaced"/>
</dbReference>
<dbReference type="Gene3D" id="1.10.530.10">
    <property type="match status" value="1"/>
</dbReference>
<evidence type="ECO:0000256" key="3">
    <source>
        <dbReference type="ARBA" id="ARBA00022638"/>
    </source>
</evidence>
<dbReference type="PRINTS" id="PR00135">
    <property type="entry name" value="LYZLACT"/>
</dbReference>
<dbReference type="PANTHER" id="PTHR11407">
    <property type="entry name" value="LYSOZYME C"/>
    <property type="match status" value="1"/>
</dbReference>